<dbReference type="PANTHER" id="PTHR31609">
    <property type="entry name" value="YDJC DEACETYLASE FAMILY MEMBER"/>
    <property type="match status" value="1"/>
</dbReference>
<comment type="cofactor">
    <cofactor evidence="1">
        <name>Mg(2+)</name>
        <dbReference type="ChEBI" id="CHEBI:18420"/>
    </cofactor>
</comment>
<gene>
    <name evidence="6" type="ORF">ING2E5A_0528</name>
</gene>
<dbReference type="GO" id="GO:0019213">
    <property type="term" value="F:deacetylase activity"/>
    <property type="evidence" value="ECO:0007669"/>
    <property type="project" value="TreeGrafter"/>
</dbReference>
<dbReference type="PANTHER" id="PTHR31609:SF1">
    <property type="entry name" value="CARBOHYDRATE DEACETYLASE"/>
    <property type="match status" value="1"/>
</dbReference>
<dbReference type="Proteomes" id="UP000178485">
    <property type="component" value="Chromosome i"/>
</dbReference>
<keyword evidence="7" id="KW-1185">Reference proteome</keyword>
<reference evidence="6 7" key="1">
    <citation type="submission" date="2016-08" db="EMBL/GenBank/DDBJ databases">
        <authorList>
            <person name="Seilhamer J.J."/>
        </authorList>
    </citation>
    <scope>NUCLEOTIDE SEQUENCE [LARGE SCALE GENOMIC DNA]</scope>
    <source>
        <strain evidence="6">ING2-E5A</strain>
    </source>
</reference>
<evidence type="ECO:0000313" key="7">
    <source>
        <dbReference type="Proteomes" id="UP000178485"/>
    </source>
</evidence>
<keyword evidence="5" id="KW-0119">Carbohydrate metabolism</keyword>
<dbReference type="SUPFAM" id="SSF88713">
    <property type="entry name" value="Glycoside hydrolase/deacetylase"/>
    <property type="match status" value="1"/>
</dbReference>
<organism evidence="6 7">
    <name type="scientific">Petrimonas mucosa</name>
    <dbReference type="NCBI Taxonomy" id="1642646"/>
    <lineage>
        <taxon>Bacteria</taxon>
        <taxon>Pseudomonadati</taxon>
        <taxon>Bacteroidota</taxon>
        <taxon>Bacteroidia</taxon>
        <taxon>Bacteroidales</taxon>
        <taxon>Dysgonomonadaceae</taxon>
        <taxon>Petrimonas</taxon>
    </lineage>
</organism>
<dbReference type="RefSeq" id="WP_083373150.1">
    <property type="nucleotide sequence ID" value="NZ_DUQN01000014.1"/>
</dbReference>
<protein>
    <submittedName>
        <fullName evidence="6">Carbohydrate deacetylase</fullName>
        <ecNumber evidence="6">3.5.1.-</ecNumber>
    </submittedName>
</protein>
<evidence type="ECO:0000256" key="4">
    <source>
        <dbReference type="ARBA" id="ARBA00022842"/>
    </source>
</evidence>
<evidence type="ECO:0000256" key="3">
    <source>
        <dbReference type="ARBA" id="ARBA00022801"/>
    </source>
</evidence>
<dbReference type="GO" id="GO:0046872">
    <property type="term" value="F:metal ion binding"/>
    <property type="evidence" value="ECO:0007669"/>
    <property type="project" value="UniProtKB-KW"/>
</dbReference>
<name>A0A1G4G495_9BACT</name>
<evidence type="ECO:0000256" key="1">
    <source>
        <dbReference type="ARBA" id="ARBA00001946"/>
    </source>
</evidence>
<dbReference type="KEGG" id="pmuc:ING2E5A_0528"/>
<dbReference type="InterPro" id="IPR006879">
    <property type="entry name" value="YdjC-like"/>
</dbReference>
<dbReference type="GO" id="GO:0016787">
    <property type="term" value="F:hydrolase activity"/>
    <property type="evidence" value="ECO:0007669"/>
    <property type="project" value="UniProtKB-KW"/>
</dbReference>
<keyword evidence="3 6" id="KW-0378">Hydrolase</keyword>
<dbReference type="Pfam" id="PF04794">
    <property type="entry name" value="YdjC"/>
    <property type="match status" value="1"/>
</dbReference>
<dbReference type="Gene3D" id="3.20.20.370">
    <property type="entry name" value="Glycoside hydrolase/deacetylase"/>
    <property type="match status" value="1"/>
</dbReference>
<proteinExistence type="predicted"/>
<dbReference type="GO" id="GO:0005975">
    <property type="term" value="P:carbohydrate metabolic process"/>
    <property type="evidence" value="ECO:0007669"/>
    <property type="project" value="InterPro"/>
</dbReference>
<dbReference type="STRING" id="1642646.ING2E5A_0528"/>
<keyword evidence="4" id="KW-0460">Magnesium</keyword>
<keyword evidence="2" id="KW-0479">Metal-binding</keyword>
<evidence type="ECO:0000256" key="5">
    <source>
        <dbReference type="ARBA" id="ARBA00023277"/>
    </source>
</evidence>
<dbReference type="EMBL" id="LT608328">
    <property type="protein sequence ID" value="SCM55713.1"/>
    <property type="molecule type" value="Genomic_DNA"/>
</dbReference>
<dbReference type="AlphaFoldDB" id="A0A1G4G495"/>
<dbReference type="CDD" id="cd10802">
    <property type="entry name" value="YdjC_TTHB029_like"/>
    <property type="match status" value="1"/>
</dbReference>
<accession>A0A1G4G495</accession>
<dbReference type="EC" id="3.5.1.-" evidence="6"/>
<evidence type="ECO:0000256" key="2">
    <source>
        <dbReference type="ARBA" id="ARBA00022723"/>
    </source>
</evidence>
<evidence type="ECO:0000313" key="6">
    <source>
        <dbReference type="EMBL" id="SCM55713.1"/>
    </source>
</evidence>
<sequence length="310" mass="35342">MKTGTVCLLMLIFCGMKVQGQTLAERLGYSRNDRILIINNDDAGMCHAANKATMEGMERGLISSSTIMTPCPWYNEIAAYAAAHPEKGFGVHLTLTSEWKNYRWGTVAPRNEVPGLYDGEGYMWKGVLEVYGASTPQEALIEGRAQIRKALESGIPITHIDSHMGTYQYSPEYMKVYIQLAKEFDLPLRMPSKTTLDNLGAPDFREVCRKEGIIHPDYFIHEELEEYSTENVAEFWTNYIRNLKPGVTEIYVHASAEGEEIRSITNSAAKRIRELEFFTSDDLKRLIEEEGIIVISYRPLLELQRKREKQ</sequence>
<dbReference type="InterPro" id="IPR011330">
    <property type="entry name" value="Glyco_hydro/deAcase_b/a-brl"/>
</dbReference>